<dbReference type="GO" id="GO:0016614">
    <property type="term" value="F:oxidoreductase activity, acting on CH-OH group of donors"/>
    <property type="evidence" value="ECO:0007669"/>
    <property type="project" value="InterPro"/>
</dbReference>
<protein>
    <submittedName>
        <fullName evidence="4">Uncharacterized protein</fullName>
    </submittedName>
</protein>
<dbReference type="OrthoDB" id="269227at2759"/>
<dbReference type="PROSITE" id="PS00624">
    <property type="entry name" value="GMC_OXRED_2"/>
    <property type="match status" value="1"/>
</dbReference>
<dbReference type="GO" id="GO:0050660">
    <property type="term" value="F:flavin adenine dinucleotide binding"/>
    <property type="evidence" value="ECO:0007669"/>
    <property type="project" value="InterPro"/>
</dbReference>
<dbReference type="InterPro" id="IPR007867">
    <property type="entry name" value="GMC_OxRtase_C"/>
</dbReference>
<evidence type="ECO:0000313" key="4">
    <source>
        <dbReference type="EMBL" id="ENN71449.1"/>
    </source>
</evidence>
<accession>N6SUT1</accession>
<dbReference type="InterPro" id="IPR012132">
    <property type="entry name" value="GMC_OxRdtase"/>
</dbReference>
<dbReference type="Gene3D" id="3.50.50.60">
    <property type="entry name" value="FAD/NAD(P)-binding domain"/>
    <property type="match status" value="2"/>
</dbReference>
<evidence type="ECO:0000256" key="2">
    <source>
        <dbReference type="PIRSR" id="PIRSR000137-1"/>
    </source>
</evidence>
<keyword evidence="3" id="KW-0274">FAD</keyword>
<organism evidence="4">
    <name type="scientific">Dendroctonus ponderosae</name>
    <name type="common">Mountain pine beetle</name>
    <dbReference type="NCBI Taxonomy" id="77166"/>
    <lineage>
        <taxon>Eukaryota</taxon>
        <taxon>Metazoa</taxon>
        <taxon>Ecdysozoa</taxon>
        <taxon>Arthropoda</taxon>
        <taxon>Hexapoda</taxon>
        <taxon>Insecta</taxon>
        <taxon>Pterygota</taxon>
        <taxon>Neoptera</taxon>
        <taxon>Endopterygota</taxon>
        <taxon>Coleoptera</taxon>
        <taxon>Polyphaga</taxon>
        <taxon>Cucujiformia</taxon>
        <taxon>Curculionidae</taxon>
        <taxon>Scolytinae</taxon>
        <taxon>Dendroctonus</taxon>
    </lineage>
</organism>
<gene>
    <name evidence="4" type="ORF">YQE_11868</name>
</gene>
<evidence type="ECO:0000256" key="1">
    <source>
        <dbReference type="ARBA" id="ARBA00010790"/>
    </source>
</evidence>
<dbReference type="Gene3D" id="3.30.560.10">
    <property type="entry name" value="Glucose Oxidase, domain 3"/>
    <property type="match status" value="2"/>
</dbReference>
<feature type="active site" description="Proton acceptor" evidence="2">
    <location>
        <position position="520"/>
    </location>
</feature>
<feature type="binding site" evidence="3">
    <location>
        <position position="132"/>
    </location>
    <ligand>
        <name>FAD</name>
        <dbReference type="ChEBI" id="CHEBI:57692"/>
    </ligand>
</feature>
<dbReference type="PANTHER" id="PTHR11552">
    <property type="entry name" value="GLUCOSE-METHANOL-CHOLINE GMC OXIDOREDUCTASE"/>
    <property type="match status" value="1"/>
</dbReference>
<dbReference type="PIRSF" id="PIRSF000137">
    <property type="entry name" value="Alcohol_oxidase"/>
    <property type="match status" value="1"/>
</dbReference>
<keyword evidence="3" id="KW-0285">Flavoprotein</keyword>
<dbReference type="SUPFAM" id="SSF54373">
    <property type="entry name" value="FAD-linked reductases, C-terminal domain"/>
    <property type="match status" value="1"/>
</dbReference>
<dbReference type="PANTHER" id="PTHR11552:SF158">
    <property type="entry name" value="GH23626P-RELATED"/>
    <property type="match status" value="1"/>
</dbReference>
<dbReference type="Pfam" id="PF05199">
    <property type="entry name" value="GMC_oxred_C"/>
    <property type="match status" value="1"/>
</dbReference>
<feature type="non-terminal residue" evidence="4">
    <location>
        <position position="1"/>
    </location>
</feature>
<sequence length="547" mass="61201">MFKFLILLLIWVSYSHQQSLLDGLIKLIQEGEDQISAEPPDMSASRMLKEYDFIVVGAGTAGCAVANRLSENPNWTVLLVEAGRPENFIMDMPILANYLQFTETNWRYQTEPNGNACLGFDEQRCNWPRGKVVAGYHGKNGYLSVSYAPYRTKIADAIVNASLQYGLPYVDYNGPTQRWCKREFKQSLFASDQQSAKLAFNQVFHDPKSQQVKGIEMVKNGQTYFIKVKKEVISSAGAINSPQLLMLSGVGPKKHLQKLGIPVISNLRVGYNLMDHIGMGGLTFLINETVSLKTERLINNKDLGDYLNNHHGPLSIPGGCEVLVFNDFDHPGDSDGYPDIELLYQGGSIVSDIVLRKDFGITDGIYNKVFKPIENTDSFMVFPILLRPKSRGRLMLKSADYKHKPYIFPNYFADPKDMETIIKGVKLVMEIAAKPALQSLGTRLHNIPIPQCADRGFGSDAYFECMARHFTFTIYHQSGTCKMGPSADKKAVVDSRLRVYGIKGLRVIDASIMPEIPAAHTNSPTFMIAEKGSDMIKEDWGFNTNFV</sequence>
<dbReference type="InterPro" id="IPR000172">
    <property type="entry name" value="GMC_OxRdtase_N"/>
</dbReference>
<dbReference type="Pfam" id="PF00732">
    <property type="entry name" value="GMC_oxred_N"/>
    <property type="match status" value="1"/>
</dbReference>
<dbReference type="EMBL" id="KB741269">
    <property type="protein sequence ID" value="ENN71449.1"/>
    <property type="molecule type" value="Genomic_DNA"/>
</dbReference>
<comment type="cofactor">
    <cofactor evidence="3">
        <name>FAD</name>
        <dbReference type="ChEBI" id="CHEBI:57692"/>
    </cofactor>
</comment>
<dbReference type="AlphaFoldDB" id="N6SUT1"/>
<dbReference type="SUPFAM" id="SSF51905">
    <property type="entry name" value="FAD/NAD(P)-binding domain"/>
    <property type="match status" value="1"/>
</dbReference>
<comment type="similarity">
    <text evidence="1">Belongs to the GMC oxidoreductase family.</text>
</comment>
<name>N6SUT1_DENPD</name>
<dbReference type="HOGENOM" id="CLU_002865_7_0_1"/>
<dbReference type="InterPro" id="IPR036188">
    <property type="entry name" value="FAD/NAD-bd_sf"/>
</dbReference>
<evidence type="ECO:0000256" key="3">
    <source>
        <dbReference type="PIRSR" id="PIRSR000137-2"/>
    </source>
</evidence>
<reference evidence="4" key="1">
    <citation type="journal article" date="2013" name="Genome Biol.">
        <title>Draft genome of the mountain pine beetle, Dendroctonus ponderosae Hopkins, a major forest pest.</title>
        <authorList>
            <person name="Keeling C.I."/>
            <person name="Yuen M.M."/>
            <person name="Liao N.Y."/>
            <person name="Docking T.R."/>
            <person name="Chan S.K."/>
            <person name="Taylor G.A."/>
            <person name="Palmquist D.L."/>
            <person name="Jackman S.D."/>
            <person name="Nguyen A."/>
            <person name="Li M."/>
            <person name="Henderson H."/>
            <person name="Janes J.K."/>
            <person name="Zhao Y."/>
            <person name="Pandoh P."/>
            <person name="Moore R."/>
            <person name="Sperling F.A."/>
            <person name="Huber D.P."/>
            <person name="Birol I."/>
            <person name="Jones S.J."/>
            <person name="Bohlmann J."/>
        </authorList>
    </citation>
    <scope>NUCLEOTIDE SEQUENCE</scope>
</reference>
<dbReference type="OMA" id="YSTTWHT"/>
<proteinExistence type="inferred from homology"/>
<feature type="active site" description="Proton donor" evidence="2">
    <location>
        <position position="476"/>
    </location>
</feature>